<gene>
    <name evidence="2" type="ORF">NND69_03100</name>
</gene>
<dbReference type="EMBL" id="JANDZV010000002">
    <property type="protein sequence ID" value="MCZ7407350.1"/>
    <property type="molecule type" value="Genomic_DNA"/>
</dbReference>
<feature type="chain" id="PRO_5040886247" description="Lactococcin 972 family bacteriocin" evidence="1">
    <location>
        <begin position="32"/>
        <end position="102"/>
    </location>
</feature>
<evidence type="ECO:0000256" key="1">
    <source>
        <dbReference type="SAM" id="SignalP"/>
    </source>
</evidence>
<evidence type="ECO:0000313" key="2">
    <source>
        <dbReference type="EMBL" id="MCZ7407350.1"/>
    </source>
</evidence>
<comment type="caution">
    <text evidence="2">The sequence shown here is derived from an EMBL/GenBank/DDBJ whole genome shotgun (WGS) entry which is preliminary data.</text>
</comment>
<dbReference type="AlphaFoldDB" id="A0A9X3HJI9"/>
<keyword evidence="1" id="KW-0732">Signal</keyword>
<dbReference type="Proteomes" id="UP001141458">
    <property type="component" value="Unassembled WGS sequence"/>
</dbReference>
<accession>A0A9X3HJI9</accession>
<proteinExistence type="predicted"/>
<evidence type="ECO:0008006" key="4">
    <source>
        <dbReference type="Google" id="ProtNLM"/>
    </source>
</evidence>
<dbReference type="RefSeq" id="WP_269720629.1">
    <property type="nucleotide sequence ID" value="NZ_CP101408.1"/>
</dbReference>
<name>A0A9X3HJI9_9FIRM</name>
<reference evidence="2" key="1">
    <citation type="submission" date="2022-07" db="EMBL/GenBank/DDBJ databases">
        <title>Parvimonas micra travels from the subgingival sulcus of the human oral cavity to the colorectal adenocarcinoma.</title>
        <authorList>
            <person name="Conde-Perez K."/>
            <person name="Buetas E."/>
            <person name="Aja-Macaya P."/>
            <person name="Martin-De Arribas E."/>
            <person name="Iglesias-Corras I."/>
            <person name="Trigo-Tasende N."/>
            <person name="Nasser-Ali M."/>
            <person name="Estevez L.S."/>
            <person name="Rumbo-Feal S."/>
            <person name="Otero-Alen B."/>
            <person name="Noguera J.F."/>
            <person name="Concha A."/>
            <person name="Pardinas-Lopez S."/>
            <person name="Carda-Dieguez M."/>
            <person name="Gomez-Randulfe I."/>
            <person name="Martinez-Lago N."/>
            <person name="Ladra S."/>
            <person name="Aparicio L.A."/>
            <person name="Bou G."/>
            <person name="Mira A."/>
            <person name="Vallejo J.A."/>
            <person name="Poza M."/>
        </authorList>
    </citation>
    <scope>NUCLEOTIDE SEQUENCE</scope>
    <source>
        <strain evidence="2">PM79KC-AC-4</strain>
    </source>
</reference>
<protein>
    <recommendedName>
        <fullName evidence="4">Lactococcin 972 family bacteriocin</fullName>
    </recommendedName>
</protein>
<sequence>MTKLCKKMKKKMLVLMAALLIMASVPGIVHATSKTVYYKGSRVYWDYGRTWGVYSYSEVQTHRFDHSATANATFSGWKRPGVLARASQYVGFGTARAYWDCR</sequence>
<organism evidence="2 3">
    <name type="scientific">Parvimonas micra</name>
    <dbReference type="NCBI Taxonomy" id="33033"/>
    <lineage>
        <taxon>Bacteria</taxon>
        <taxon>Bacillati</taxon>
        <taxon>Bacillota</taxon>
        <taxon>Tissierellia</taxon>
        <taxon>Tissierellales</taxon>
        <taxon>Peptoniphilaceae</taxon>
        <taxon>Parvimonas</taxon>
    </lineage>
</organism>
<feature type="signal peptide" evidence="1">
    <location>
        <begin position="1"/>
        <end position="31"/>
    </location>
</feature>
<evidence type="ECO:0000313" key="3">
    <source>
        <dbReference type="Proteomes" id="UP001141458"/>
    </source>
</evidence>